<gene>
    <name evidence="1" type="ORF">PBC4_069</name>
</gene>
<name>A0A1D6X8B1_9CAUD</name>
<dbReference type="Proteomes" id="UP000224963">
    <property type="component" value="Segment"/>
</dbReference>
<reference evidence="1 2" key="1">
    <citation type="journal article" date="2016" name="FEMS Microbiol. Lett.">
        <title>Characterization of LysPBC4, a novel Bacillus cereus-specific endolysin of bacteriophage PBC4.</title>
        <authorList>
            <person name="Na H."/>
            <person name="Kong M."/>
            <person name="Ryu S."/>
        </authorList>
    </citation>
    <scope>NUCLEOTIDE SEQUENCE [LARGE SCALE GENOMIC DNA]</scope>
</reference>
<dbReference type="EMBL" id="KT070866">
    <property type="protein sequence ID" value="AKQ08261.1"/>
    <property type="molecule type" value="Genomic_DNA"/>
</dbReference>
<evidence type="ECO:0000313" key="2">
    <source>
        <dbReference type="Proteomes" id="UP000224963"/>
    </source>
</evidence>
<organism evidence="1 2">
    <name type="scientific">Bacillus phage PBC4</name>
    <dbReference type="NCBI Taxonomy" id="1675028"/>
    <lineage>
        <taxon>Viruses</taxon>
        <taxon>Duplodnaviria</taxon>
        <taxon>Heunggongvirae</taxon>
        <taxon>Uroviricota</taxon>
        <taxon>Caudoviricetes</taxon>
        <taxon>Sejongvirinae</taxon>
        <taxon>Yihwangvirus</taxon>
        <taxon>Yihwangvirus PBC4</taxon>
    </lineage>
</organism>
<keyword evidence="2" id="KW-1185">Reference proteome</keyword>
<proteinExistence type="predicted"/>
<protein>
    <submittedName>
        <fullName evidence="1">Uncharacterized protein</fullName>
    </submittedName>
</protein>
<accession>A0A1D6X8B1</accession>
<evidence type="ECO:0000313" key="1">
    <source>
        <dbReference type="EMBL" id="AKQ08261.1"/>
    </source>
</evidence>
<sequence>MKFGEDVKREVNELKAEIEKIASETLNFMMENGMIHDEELWKCVHVCMNAADVTDMLIEIMEDGENNVTSD</sequence>